<feature type="transmembrane region" description="Helical" evidence="7">
    <location>
        <begin position="155"/>
        <end position="176"/>
    </location>
</feature>
<dbReference type="Gene3D" id="1.10.3720.10">
    <property type="entry name" value="MetI-like"/>
    <property type="match status" value="1"/>
</dbReference>
<dbReference type="InterPro" id="IPR000515">
    <property type="entry name" value="MetI-like"/>
</dbReference>
<dbReference type="Proteomes" id="UP000054709">
    <property type="component" value="Unassembled WGS sequence"/>
</dbReference>
<evidence type="ECO:0000256" key="5">
    <source>
        <dbReference type="ARBA" id="ARBA00022989"/>
    </source>
</evidence>
<dbReference type="InterPro" id="IPR051393">
    <property type="entry name" value="ABC_transporter_permease"/>
</dbReference>
<feature type="transmembrane region" description="Helical" evidence="7">
    <location>
        <begin position="106"/>
        <end position="126"/>
    </location>
</feature>
<keyword evidence="6 7" id="KW-0472">Membrane</keyword>
<comment type="similarity">
    <text evidence="7">Belongs to the binding-protein-dependent transport system permease family.</text>
</comment>
<keyword evidence="5 7" id="KW-1133">Transmembrane helix</keyword>
<protein>
    <submittedName>
        <fullName evidence="9">ABC transporter permease</fullName>
    </submittedName>
</protein>
<dbReference type="GO" id="GO:0055085">
    <property type="term" value="P:transmembrane transport"/>
    <property type="evidence" value="ECO:0007669"/>
    <property type="project" value="InterPro"/>
</dbReference>
<feature type="transmembrane region" description="Helical" evidence="7">
    <location>
        <begin position="71"/>
        <end position="94"/>
    </location>
</feature>
<keyword evidence="3" id="KW-1003">Cell membrane</keyword>
<evidence type="ECO:0000256" key="3">
    <source>
        <dbReference type="ARBA" id="ARBA00022475"/>
    </source>
</evidence>
<keyword evidence="10" id="KW-1185">Reference proteome</keyword>
<proteinExistence type="inferred from homology"/>
<feature type="domain" description="ABC transmembrane type-1" evidence="8">
    <location>
        <begin position="68"/>
        <end position="280"/>
    </location>
</feature>
<dbReference type="RefSeq" id="WP_060624116.1">
    <property type="nucleotide sequence ID" value="NZ_LCZJ02000023.1"/>
</dbReference>
<accession>A0A0W1AY08</accession>
<dbReference type="SUPFAM" id="SSF161098">
    <property type="entry name" value="MetI-like"/>
    <property type="match status" value="1"/>
</dbReference>
<evidence type="ECO:0000256" key="1">
    <source>
        <dbReference type="ARBA" id="ARBA00004651"/>
    </source>
</evidence>
<evidence type="ECO:0000256" key="2">
    <source>
        <dbReference type="ARBA" id="ARBA00022448"/>
    </source>
</evidence>
<dbReference type="EMBL" id="LCZJ02000023">
    <property type="protein sequence ID" value="KTD86218.1"/>
    <property type="molecule type" value="Genomic_DNA"/>
</dbReference>
<dbReference type="Pfam" id="PF00528">
    <property type="entry name" value="BPD_transp_1"/>
    <property type="match status" value="1"/>
</dbReference>
<feature type="transmembrane region" description="Helical" evidence="7">
    <location>
        <begin position="12"/>
        <end position="38"/>
    </location>
</feature>
<evidence type="ECO:0000313" key="10">
    <source>
        <dbReference type="Proteomes" id="UP000054709"/>
    </source>
</evidence>
<dbReference type="CDD" id="cd06261">
    <property type="entry name" value="TM_PBP2"/>
    <property type="match status" value="1"/>
</dbReference>
<keyword evidence="2 7" id="KW-0813">Transport</keyword>
<dbReference type="PANTHER" id="PTHR30193">
    <property type="entry name" value="ABC TRANSPORTER PERMEASE PROTEIN"/>
    <property type="match status" value="1"/>
</dbReference>
<evidence type="ECO:0000256" key="7">
    <source>
        <dbReference type="RuleBase" id="RU363032"/>
    </source>
</evidence>
<comment type="subcellular location">
    <subcellularLocation>
        <location evidence="1 7">Cell membrane</location>
        <topology evidence="1 7">Multi-pass membrane protein</topology>
    </subcellularLocation>
</comment>
<evidence type="ECO:0000256" key="6">
    <source>
        <dbReference type="ARBA" id="ARBA00023136"/>
    </source>
</evidence>
<dbReference type="AlphaFoldDB" id="A0A0W1AY08"/>
<evidence type="ECO:0000313" key="9">
    <source>
        <dbReference type="EMBL" id="KTD86218.1"/>
    </source>
</evidence>
<evidence type="ECO:0000259" key="8">
    <source>
        <dbReference type="PROSITE" id="PS50928"/>
    </source>
</evidence>
<dbReference type="OrthoDB" id="152280at2"/>
<comment type="caution">
    <text evidence="9">The sequence shown here is derived from an EMBL/GenBank/DDBJ whole genome shotgun (WGS) entry which is preliminary data.</text>
</comment>
<sequence>MKIKWLNVWIAAFLAPTVLVLALFYIVPIGTVLVTGFMEWDGLRAPEFNGVNNYIHLITYDNTFFIALRNILLWSLIAATLHVGFGTLVAFVLYKKHIGWRFVRGVFMVPMVISAAAWAIIYKLFFNDEIGILNHMIRSIGFSDFHVNWFFDSPASFFAITLTWLFYAVYVTLIVYNDLMAIPKEVHEAALLDGASEWGMIRHINLPLVKKAIGTGIILSVTARIAGFEEVALTSRGGPGNDTYNITLMLYDGIVNYNYGYANAAATIMILLGILVLLLINRVFKMNESTY</sequence>
<keyword evidence="4 7" id="KW-0812">Transmembrane</keyword>
<dbReference type="PANTHER" id="PTHR30193:SF37">
    <property type="entry name" value="INNER MEMBRANE ABC TRANSPORTER PERMEASE PROTEIN YCJO"/>
    <property type="match status" value="1"/>
</dbReference>
<gene>
    <name evidence="9" type="ORF">UQ64_17330</name>
</gene>
<reference evidence="9 10" key="1">
    <citation type="journal article" date="2015" name="Int. Biodeterior. Biodegradation">
        <title>Physiological and genetic screening methods for the isolation of methyl tert-butyl ether-degrading bacteria for bioremediation purposes.</title>
        <authorList>
            <person name="Guisado I.M."/>
            <person name="Purswani J."/>
            <person name="Gonzalez Lopez J."/>
            <person name="Pozo C."/>
        </authorList>
    </citation>
    <scope>NUCLEOTIDE SEQUENCE [LARGE SCALE GENOMIC DNA]</scope>
    <source>
        <strain evidence="9 10">SH7</strain>
    </source>
</reference>
<organism evidence="9 10">
    <name type="scientific">Paenibacillus etheri</name>
    <dbReference type="NCBI Taxonomy" id="1306852"/>
    <lineage>
        <taxon>Bacteria</taxon>
        <taxon>Bacillati</taxon>
        <taxon>Bacillota</taxon>
        <taxon>Bacilli</taxon>
        <taxon>Bacillales</taxon>
        <taxon>Paenibacillaceae</taxon>
        <taxon>Paenibacillus</taxon>
    </lineage>
</organism>
<feature type="transmembrane region" description="Helical" evidence="7">
    <location>
        <begin position="259"/>
        <end position="280"/>
    </location>
</feature>
<dbReference type="GO" id="GO:0005886">
    <property type="term" value="C:plasma membrane"/>
    <property type="evidence" value="ECO:0007669"/>
    <property type="project" value="UniProtKB-SubCell"/>
</dbReference>
<name>A0A0W1AY08_9BACL</name>
<dbReference type="PROSITE" id="PS50928">
    <property type="entry name" value="ABC_TM1"/>
    <property type="match status" value="1"/>
</dbReference>
<evidence type="ECO:0000256" key="4">
    <source>
        <dbReference type="ARBA" id="ARBA00022692"/>
    </source>
</evidence>
<dbReference type="InterPro" id="IPR035906">
    <property type="entry name" value="MetI-like_sf"/>
</dbReference>